<dbReference type="PANTHER" id="PTHR47723">
    <property type="entry name" value="OS05G0353850 PROTEIN"/>
    <property type="match status" value="1"/>
</dbReference>
<dbReference type="InterPro" id="IPR053151">
    <property type="entry name" value="RNase_H-like"/>
</dbReference>
<evidence type="ECO:0000313" key="3">
    <source>
        <dbReference type="Proteomes" id="UP001151752"/>
    </source>
</evidence>
<proteinExistence type="predicted"/>
<evidence type="ECO:0000259" key="1">
    <source>
        <dbReference type="Pfam" id="PF13456"/>
    </source>
</evidence>
<comment type="caution">
    <text evidence="2">The sequence shown here is derived from an EMBL/GenBank/DDBJ whole genome shotgun (WGS) entry which is preliminary data.</text>
</comment>
<dbReference type="InterPro" id="IPR002156">
    <property type="entry name" value="RNaseH_domain"/>
</dbReference>
<dbReference type="InterPro" id="IPR044730">
    <property type="entry name" value="RNase_H-like_dom_plant"/>
</dbReference>
<dbReference type="Gene3D" id="3.30.420.10">
    <property type="entry name" value="Ribonuclease H-like superfamily/Ribonuclease H"/>
    <property type="match status" value="1"/>
</dbReference>
<feature type="domain" description="RNase H type-1" evidence="1">
    <location>
        <begin position="161"/>
        <end position="252"/>
    </location>
</feature>
<keyword evidence="3" id="KW-1185">Reference proteome</keyword>
<gene>
    <name evidence="2" type="ORF">OIU74_029047</name>
</gene>
<sequence length="253" mass="28851">MGIYSNSSSYCWKSIIRALQHLREGFMIRLGTGDVSIWYDKWLEFGRVASILPVVNTSDTDMLELGFVGTTNFLGGNTVDWIIQQVDSDQGHLFLSALWWIWRQRNCFAFENHYEGDVWLRRNIWRMAIDSHMAWGEDMKVTKEPIQILWQRPPWDFVRINMDGSSLGNPGRIGAGGLIRASTGNFLVGFTIFAGVACNLLPELLAIAKGLKLAWDRGYCKIICHSDSKDALRLLSANQVGFHKYKALIFEIR</sequence>
<dbReference type="Proteomes" id="UP001151752">
    <property type="component" value="Chromosome 6"/>
</dbReference>
<dbReference type="InterPro" id="IPR036397">
    <property type="entry name" value="RNaseH_sf"/>
</dbReference>
<dbReference type="PANTHER" id="PTHR47723:SF19">
    <property type="entry name" value="POLYNUCLEOTIDYL TRANSFERASE, RIBONUCLEASE H-LIKE SUPERFAMILY PROTEIN"/>
    <property type="match status" value="1"/>
</dbReference>
<dbReference type="SUPFAM" id="SSF53098">
    <property type="entry name" value="Ribonuclease H-like"/>
    <property type="match status" value="1"/>
</dbReference>
<dbReference type="GO" id="GO:0004523">
    <property type="term" value="F:RNA-DNA hybrid ribonuclease activity"/>
    <property type="evidence" value="ECO:0007669"/>
    <property type="project" value="InterPro"/>
</dbReference>
<dbReference type="AlphaFoldDB" id="A0A9Q0VDX8"/>
<dbReference type="InterPro" id="IPR012337">
    <property type="entry name" value="RNaseH-like_sf"/>
</dbReference>
<dbReference type="Pfam" id="PF13456">
    <property type="entry name" value="RVT_3"/>
    <property type="match status" value="1"/>
</dbReference>
<name>A0A9Q0VDX8_9ROSI</name>
<organism evidence="2 3">
    <name type="scientific">Salix koriyanagi</name>
    <dbReference type="NCBI Taxonomy" id="2511006"/>
    <lineage>
        <taxon>Eukaryota</taxon>
        <taxon>Viridiplantae</taxon>
        <taxon>Streptophyta</taxon>
        <taxon>Embryophyta</taxon>
        <taxon>Tracheophyta</taxon>
        <taxon>Spermatophyta</taxon>
        <taxon>Magnoliopsida</taxon>
        <taxon>eudicotyledons</taxon>
        <taxon>Gunneridae</taxon>
        <taxon>Pentapetalae</taxon>
        <taxon>rosids</taxon>
        <taxon>fabids</taxon>
        <taxon>Malpighiales</taxon>
        <taxon>Salicaceae</taxon>
        <taxon>Saliceae</taxon>
        <taxon>Salix</taxon>
    </lineage>
</organism>
<dbReference type="EMBL" id="JAPFFM010000009">
    <property type="protein sequence ID" value="KAJ6746496.1"/>
    <property type="molecule type" value="Genomic_DNA"/>
</dbReference>
<reference evidence="2" key="1">
    <citation type="submission" date="2022-11" db="EMBL/GenBank/DDBJ databases">
        <authorList>
            <person name="Hyden B.L."/>
            <person name="Feng K."/>
            <person name="Yates T."/>
            <person name="Jawdy S."/>
            <person name="Smart L.B."/>
            <person name="Muchero W."/>
        </authorList>
    </citation>
    <scope>NUCLEOTIDE SEQUENCE</scope>
    <source>
        <tissue evidence="2">Shoot tip</tissue>
    </source>
</reference>
<dbReference type="GO" id="GO:0003676">
    <property type="term" value="F:nucleic acid binding"/>
    <property type="evidence" value="ECO:0007669"/>
    <property type="project" value="InterPro"/>
</dbReference>
<reference evidence="2" key="2">
    <citation type="journal article" date="2023" name="Int. J. Mol. Sci.">
        <title>De Novo Assembly and Annotation of 11 Diverse Shrub Willow (Salix) Genomes Reveals Novel Gene Organization in Sex-Linked Regions.</title>
        <authorList>
            <person name="Hyden B."/>
            <person name="Feng K."/>
            <person name="Yates T.B."/>
            <person name="Jawdy S."/>
            <person name="Cereghino C."/>
            <person name="Smart L.B."/>
            <person name="Muchero W."/>
        </authorList>
    </citation>
    <scope>NUCLEOTIDE SEQUENCE</scope>
    <source>
        <tissue evidence="2">Shoot tip</tissue>
    </source>
</reference>
<dbReference type="CDD" id="cd06222">
    <property type="entry name" value="RNase_H_like"/>
    <property type="match status" value="1"/>
</dbReference>
<protein>
    <submittedName>
        <fullName evidence="2">PROTEIN putative-RELATED</fullName>
    </submittedName>
</protein>
<evidence type="ECO:0000313" key="2">
    <source>
        <dbReference type="EMBL" id="KAJ6746496.1"/>
    </source>
</evidence>
<accession>A0A9Q0VDX8</accession>